<dbReference type="EnsemblMetazoa" id="XM_050656962.1">
    <property type="protein sequence ID" value="XP_050512919.1"/>
    <property type="gene ID" value="LOC126888606"/>
</dbReference>
<name>A0ABM5KRV6_DIAVI</name>
<reference evidence="1" key="1">
    <citation type="submission" date="2025-05" db="UniProtKB">
        <authorList>
            <consortium name="EnsemblMetazoa"/>
        </authorList>
    </citation>
    <scope>IDENTIFICATION</scope>
</reference>
<sequence>MCKHVIAVLLQAQRQDELEALSCTDVEQVWGSYSGSFKNNSLEYSKPVPVKEFCHAAKRKRNIQPTGSLDQAYEKIFQVVQVPGSALKLFVEGRSSGIATPDNIPRITDFEAALFNQFISVSNDIKQLMLLSACEQSAINFYNEFVSIKQCEAGSICKNTRQQTSENKMWMQHWQIRITGTSAYNLYT</sequence>
<evidence type="ECO:0000313" key="1">
    <source>
        <dbReference type="EnsemblMetazoa" id="XP_050512919.1"/>
    </source>
</evidence>
<dbReference type="RefSeq" id="XP_050512919.1">
    <property type="nucleotide sequence ID" value="XM_050656962.1"/>
</dbReference>
<keyword evidence="2" id="KW-1185">Reference proteome</keyword>
<evidence type="ECO:0000313" key="2">
    <source>
        <dbReference type="Proteomes" id="UP001652700"/>
    </source>
</evidence>
<accession>A0ABM5KRV6</accession>
<protein>
    <recommendedName>
        <fullName evidence="3">SWIM-type domain-containing protein</fullName>
    </recommendedName>
</protein>
<dbReference type="GeneID" id="126888606"/>
<proteinExistence type="predicted"/>
<dbReference type="Proteomes" id="UP001652700">
    <property type="component" value="Unplaced"/>
</dbReference>
<organism evidence="1 2">
    <name type="scientific">Diabrotica virgifera virgifera</name>
    <name type="common">western corn rootworm</name>
    <dbReference type="NCBI Taxonomy" id="50390"/>
    <lineage>
        <taxon>Eukaryota</taxon>
        <taxon>Metazoa</taxon>
        <taxon>Ecdysozoa</taxon>
        <taxon>Arthropoda</taxon>
        <taxon>Hexapoda</taxon>
        <taxon>Insecta</taxon>
        <taxon>Pterygota</taxon>
        <taxon>Neoptera</taxon>
        <taxon>Endopterygota</taxon>
        <taxon>Coleoptera</taxon>
        <taxon>Polyphaga</taxon>
        <taxon>Cucujiformia</taxon>
        <taxon>Chrysomeloidea</taxon>
        <taxon>Chrysomelidae</taxon>
        <taxon>Galerucinae</taxon>
        <taxon>Diabroticina</taxon>
        <taxon>Diabroticites</taxon>
        <taxon>Diabrotica</taxon>
    </lineage>
</organism>
<evidence type="ECO:0008006" key="3">
    <source>
        <dbReference type="Google" id="ProtNLM"/>
    </source>
</evidence>